<keyword evidence="8" id="KW-0112">Calmodulin-binding</keyword>
<dbReference type="InterPro" id="IPR036322">
    <property type="entry name" value="WD40_repeat_dom_sf"/>
</dbReference>
<keyword evidence="9" id="KW-0770">Synapse</keyword>
<dbReference type="PRINTS" id="PR00320">
    <property type="entry name" value="GPROTEINBRPT"/>
</dbReference>
<evidence type="ECO:0000256" key="6">
    <source>
        <dbReference type="ARBA" id="ARBA00022574"/>
    </source>
</evidence>
<protein>
    <recommendedName>
        <fullName evidence="13">Striatin</fullName>
    </recommendedName>
</protein>
<dbReference type="STRING" id="161767.ENSAPEP00000031642"/>
<evidence type="ECO:0000256" key="7">
    <source>
        <dbReference type="ARBA" id="ARBA00022737"/>
    </source>
</evidence>
<feature type="domain" description="Striatin N-terminal" evidence="17">
    <location>
        <begin position="42"/>
        <end position="171"/>
    </location>
</feature>
<evidence type="ECO:0000259" key="17">
    <source>
        <dbReference type="Pfam" id="PF08232"/>
    </source>
</evidence>
<dbReference type="PROSITE" id="PS00678">
    <property type="entry name" value="WD_REPEATS_1"/>
    <property type="match status" value="2"/>
</dbReference>
<sequence>MDEQVGPGVFFSTTPGSGAGSIKAPVPGDVGGGEAARAQYSIPRILHFLQHEWARFEVERAQWEVERAELQAQIAFLQGERGGQENLKKDLVRRIKMLEYALKQERAKYHKLKYGTELNQGDINPPSYNSDDGADRELPSPPSSSHQLSWKQGRQLLRQYLQEVGYTDTILDVKSQRVRALLGLTGDSGDKPSDGRTELMVNGTEPSLLKDTTPCIFPSSKPDMSDSATVLEAFKFIESAAAEFSDEDSDGRDKTILDLALLYPPSSSSSSFCWPVEKEDQPPLGDLAWDVDQGLIAQLKEQYRKERKGKKGVKRPNRSKLQDMLANLRDAEDLPSVTPTVIPPSRPSVSRLGEQEVGRPDDEAATFLPLAGKSFILGRVDEAVSNELGLGELARLTVTNEADNLAYDITNNKDALRKTWNPKFTLRSHFDSVRSLAFHPVEPVLVTASEDQTLKLWNLQKMAPAKKCAALDVEPIYTFRAHSGAVLSVTMSSSGEQCFSGGMDGTIQSWNTPNPNIDPYDSYEPSVLRGALCGHTDSVWGLVYSSAHHHLLSCSADGTVRLWNAADASPSLAVFNDGGELGVPTSVDLVSSEPAHMVASFSTGHIGLFNMETQQLVLKLESAGPPDAPCRINKVLSHPTLPITITAQEDRHIQFFDNNTGKLIHSMVAHLDSVTSLAVDPNGLYLMSGSHDCSIRLWNMETKTCIQEFTAHRKKFDESIHDVAFHPTKCYIGSAGADALAKVFV</sequence>
<dbReference type="GO" id="GO:0043197">
    <property type="term" value="C:dendritic spine"/>
    <property type="evidence" value="ECO:0007669"/>
    <property type="project" value="UniProtKB-SubCell"/>
</dbReference>
<dbReference type="Ensembl" id="ENSAPET00000032476.1">
    <property type="protein sequence ID" value="ENSAPEP00000031642.1"/>
    <property type="gene ID" value="ENSAPEG00000022429.1"/>
</dbReference>
<evidence type="ECO:0000256" key="2">
    <source>
        <dbReference type="ARBA" id="ARBA00004552"/>
    </source>
</evidence>
<evidence type="ECO:0000256" key="5">
    <source>
        <dbReference type="ARBA" id="ARBA00022553"/>
    </source>
</evidence>
<dbReference type="FunFam" id="1.20.5.300:FF:000001">
    <property type="entry name" value="striatin isoform X1"/>
    <property type="match status" value="1"/>
</dbReference>
<evidence type="ECO:0000256" key="10">
    <source>
        <dbReference type="ARBA" id="ARBA00023054"/>
    </source>
</evidence>
<dbReference type="InterPro" id="IPR051488">
    <property type="entry name" value="WD_repeat_striatin"/>
</dbReference>
<dbReference type="AlphaFoldDB" id="A0A3P8U8L0"/>
<dbReference type="InterPro" id="IPR020472">
    <property type="entry name" value="WD40_PAC1"/>
</dbReference>
<dbReference type="Proteomes" id="UP000265080">
    <property type="component" value="Chromosome 3"/>
</dbReference>
<accession>A0A3P8U8L0</accession>
<evidence type="ECO:0000256" key="14">
    <source>
        <dbReference type="PROSITE-ProRule" id="PRU00221"/>
    </source>
</evidence>
<dbReference type="FunFam" id="2.130.10.10:FF:000211">
    <property type="entry name" value="striatin isoform X1"/>
    <property type="match status" value="1"/>
</dbReference>
<organism evidence="18 19">
    <name type="scientific">Amphiprion percula</name>
    <name type="common">Orange clownfish</name>
    <name type="synonym">Lutjanus percula</name>
    <dbReference type="NCBI Taxonomy" id="161767"/>
    <lineage>
        <taxon>Eukaryota</taxon>
        <taxon>Metazoa</taxon>
        <taxon>Chordata</taxon>
        <taxon>Craniata</taxon>
        <taxon>Vertebrata</taxon>
        <taxon>Euteleostomi</taxon>
        <taxon>Actinopterygii</taxon>
        <taxon>Neopterygii</taxon>
        <taxon>Teleostei</taxon>
        <taxon>Neoteleostei</taxon>
        <taxon>Acanthomorphata</taxon>
        <taxon>Ovalentaria</taxon>
        <taxon>Pomacentridae</taxon>
        <taxon>Amphiprion</taxon>
    </lineage>
</organism>
<feature type="compositionally biased region" description="Polar residues" evidence="16">
    <location>
        <begin position="117"/>
        <end position="130"/>
    </location>
</feature>
<comment type="similarity">
    <text evidence="3">Belongs to the WD repeat striatin family.</text>
</comment>
<reference evidence="18" key="3">
    <citation type="submission" date="2025-09" db="UniProtKB">
        <authorList>
            <consortium name="Ensembl"/>
        </authorList>
    </citation>
    <scope>IDENTIFICATION</scope>
</reference>
<evidence type="ECO:0000256" key="8">
    <source>
        <dbReference type="ARBA" id="ARBA00022860"/>
    </source>
</evidence>
<reference evidence="18 19" key="1">
    <citation type="submission" date="2018-03" db="EMBL/GenBank/DDBJ databases">
        <title>Finding Nemo's genes: A chromosome-scale reference assembly of the genome of the orange clownfish Amphiprion percula.</title>
        <authorList>
            <person name="Lehmann R."/>
        </authorList>
    </citation>
    <scope>NUCLEOTIDE SEQUENCE</scope>
</reference>
<feature type="coiled-coil region" evidence="15">
    <location>
        <begin position="60"/>
        <end position="108"/>
    </location>
</feature>
<dbReference type="Pfam" id="PF08232">
    <property type="entry name" value="Striatin"/>
    <property type="match status" value="1"/>
</dbReference>
<dbReference type="GeneTree" id="ENSGT00950000183095"/>
<dbReference type="GO" id="GO:0044877">
    <property type="term" value="F:protein-containing complex binding"/>
    <property type="evidence" value="ECO:0007669"/>
    <property type="project" value="TreeGrafter"/>
</dbReference>
<dbReference type="PANTHER" id="PTHR15653:SF2">
    <property type="entry name" value="STRIATIN"/>
    <property type="match status" value="1"/>
</dbReference>
<evidence type="ECO:0000256" key="11">
    <source>
        <dbReference type="ARBA" id="ARBA00023273"/>
    </source>
</evidence>
<proteinExistence type="inferred from homology"/>
<evidence type="ECO:0000256" key="15">
    <source>
        <dbReference type="SAM" id="Coils"/>
    </source>
</evidence>
<keyword evidence="11" id="KW-0966">Cell projection</keyword>
<evidence type="ECO:0000256" key="9">
    <source>
        <dbReference type="ARBA" id="ARBA00023018"/>
    </source>
</evidence>
<dbReference type="FunFam" id="2.130.10.10:FF:000079">
    <property type="entry name" value="striatin isoform X1"/>
    <property type="match status" value="1"/>
</dbReference>
<dbReference type="InterPro" id="IPR015943">
    <property type="entry name" value="WD40/YVTN_repeat-like_dom_sf"/>
</dbReference>
<comment type="subcellular location">
    <subcellularLocation>
        <location evidence="2">Cell projection</location>
        <location evidence="2">Dendritic spine</location>
    </subcellularLocation>
    <subcellularLocation>
        <location evidence="1">Cytoplasm</location>
    </subcellularLocation>
</comment>
<keyword evidence="4" id="KW-0963">Cytoplasm</keyword>
<dbReference type="PROSITE" id="PS50082">
    <property type="entry name" value="WD_REPEATS_2"/>
    <property type="match status" value="4"/>
</dbReference>
<comment type="subunit">
    <text evidence="12">Part of the core of STRIPAK complexes composed of PP2A catalytic and scaffolding subunits, the striatins (PP2A regulatory subunits), the striatin-associated proteins MOB4, STRIP1 and STRIP2, PDCD10 and members of the STE20 kinases, such as STK24 and STK26. Interacts with CTTNBP2; this interaction may regulate dendritic spine distribution of STRN. Activation of glutamate receptors weakens the interaction with CTTNBP2.</text>
</comment>
<dbReference type="GO" id="GO:0005516">
    <property type="term" value="F:calmodulin binding"/>
    <property type="evidence" value="ECO:0007669"/>
    <property type="project" value="UniProtKB-KW"/>
</dbReference>
<dbReference type="SMART" id="SM00320">
    <property type="entry name" value="WD40"/>
    <property type="match status" value="6"/>
</dbReference>
<dbReference type="GO" id="GO:0005737">
    <property type="term" value="C:cytoplasm"/>
    <property type="evidence" value="ECO:0007669"/>
    <property type="project" value="UniProtKB-SubCell"/>
</dbReference>
<evidence type="ECO:0000256" key="3">
    <source>
        <dbReference type="ARBA" id="ARBA00009616"/>
    </source>
</evidence>
<feature type="repeat" description="WD" evidence="14">
    <location>
        <begin position="426"/>
        <end position="467"/>
    </location>
</feature>
<name>A0A3P8U8L0_AMPPE</name>
<dbReference type="PANTHER" id="PTHR15653">
    <property type="entry name" value="STRIATIN"/>
    <property type="match status" value="1"/>
</dbReference>
<dbReference type="FunFam" id="2.130.10.10:FF:000616">
    <property type="entry name" value="Striatin-3 isoform B"/>
    <property type="match status" value="1"/>
</dbReference>
<evidence type="ECO:0000256" key="13">
    <source>
        <dbReference type="ARBA" id="ARBA00073140"/>
    </source>
</evidence>
<dbReference type="OMA" id="CRINKVL"/>
<dbReference type="GO" id="GO:0032991">
    <property type="term" value="C:protein-containing complex"/>
    <property type="evidence" value="ECO:0007669"/>
    <property type="project" value="UniProtKB-ARBA"/>
</dbReference>
<dbReference type="InterPro" id="IPR019775">
    <property type="entry name" value="WD40_repeat_CS"/>
</dbReference>
<feature type="region of interest" description="Disordered" evidence="16">
    <location>
        <begin position="335"/>
        <end position="358"/>
    </location>
</feature>
<dbReference type="GO" id="GO:0051721">
    <property type="term" value="F:protein phosphatase 2A binding"/>
    <property type="evidence" value="ECO:0007669"/>
    <property type="project" value="TreeGrafter"/>
</dbReference>
<dbReference type="CDD" id="cd00200">
    <property type="entry name" value="WD40"/>
    <property type="match status" value="1"/>
</dbReference>
<dbReference type="SUPFAM" id="SSF50978">
    <property type="entry name" value="WD40 repeat-like"/>
    <property type="match status" value="1"/>
</dbReference>
<feature type="region of interest" description="Disordered" evidence="16">
    <location>
        <begin position="117"/>
        <end position="149"/>
    </location>
</feature>
<evidence type="ECO:0000256" key="16">
    <source>
        <dbReference type="SAM" id="MobiDB-lite"/>
    </source>
</evidence>
<evidence type="ECO:0000256" key="1">
    <source>
        <dbReference type="ARBA" id="ARBA00004496"/>
    </source>
</evidence>
<feature type="repeat" description="WD" evidence="14">
    <location>
        <begin position="479"/>
        <end position="511"/>
    </location>
</feature>
<keyword evidence="10 15" id="KW-0175">Coiled coil</keyword>
<keyword evidence="5" id="KW-0597">Phosphoprotein</keyword>
<feature type="repeat" description="WD" evidence="14">
    <location>
        <begin position="532"/>
        <end position="573"/>
    </location>
</feature>
<evidence type="ECO:0000256" key="4">
    <source>
        <dbReference type="ARBA" id="ARBA00022490"/>
    </source>
</evidence>
<evidence type="ECO:0000313" key="19">
    <source>
        <dbReference type="Proteomes" id="UP000265080"/>
    </source>
</evidence>
<dbReference type="Gene3D" id="1.20.5.300">
    <property type="match status" value="1"/>
</dbReference>
<dbReference type="Pfam" id="PF00400">
    <property type="entry name" value="WD40"/>
    <property type="match status" value="5"/>
</dbReference>
<keyword evidence="6 14" id="KW-0853">WD repeat</keyword>
<dbReference type="PROSITE" id="PS50294">
    <property type="entry name" value="WD_REPEATS_REGION"/>
    <property type="match status" value="4"/>
</dbReference>
<evidence type="ECO:0000256" key="12">
    <source>
        <dbReference type="ARBA" id="ARBA00063979"/>
    </source>
</evidence>
<dbReference type="Gene3D" id="2.130.10.10">
    <property type="entry name" value="YVTN repeat-like/Quinoprotein amine dehydrogenase"/>
    <property type="match status" value="3"/>
</dbReference>
<dbReference type="InterPro" id="IPR001680">
    <property type="entry name" value="WD40_rpt"/>
</dbReference>
<dbReference type="InterPro" id="IPR013258">
    <property type="entry name" value="Striatin_N"/>
</dbReference>
<reference evidence="18" key="2">
    <citation type="submission" date="2025-08" db="UniProtKB">
        <authorList>
            <consortium name="Ensembl"/>
        </authorList>
    </citation>
    <scope>IDENTIFICATION</scope>
</reference>
<keyword evidence="19" id="KW-1185">Reference proteome</keyword>
<dbReference type="GO" id="GO:0070016">
    <property type="term" value="F:armadillo repeat domain binding"/>
    <property type="evidence" value="ECO:0007669"/>
    <property type="project" value="TreeGrafter"/>
</dbReference>
<feature type="repeat" description="WD" evidence="14">
    <location>
        <begin position="667"/>
        <end position="708"/>
    </location>
</feature>
<evidence type="ECO:0000313" key="18">
    <source>
        <dbReference type="Ensembl" id="ENSAPEP00000031642.1"/>
    </source>
</evidence>
<keyword evidence="7" id="KW-0677">Repeat</keyword>